<dbReference type="EMBL" id="QXTG01000001">
    <property type="protein sequence ID" value="RIX30312.1"/>
    <property type="molecule type" value="Genomic_DNA"/>
</dbReference>
<feature type="transmembrane region" description="Helical" evidence="1">
    <location>
        <begin position="57"/>
        <end position="82"/>
    </location>
</feature>
<keyword evidence="3" id="KW-1185">Reference proteome</keyword>
<sequence>MSTNFDAVVSAPDTLPAPRRGLELRRTPVVVVGGLPTVSLIPRELKAAARGRSVRRLLVVGVVAAAVVAAGATAGATALAGASQAQLDAANSRTQTLSRQLAKFRDVQALQQSIAVGQAAVKVGSSTEIDWQAQIDAIEAEMPAGYSVTSIQADSASAVQAYPQGSTPLEMPRAASLQLSLTTSDITTLPPWLRKLRSVPAYADATASVLSDQDSGYTVQLTIHLSPKALINGKQTTK</sequence>
<keyword evidence="1" id="KW-1133">Transmembrane helix</keyword>
<keyword evidence="1" id="KW-0472">Membrane</keyword>
<evidence type="ECO:0000256" key="1">
    <source>
        <dbReference type="SAM" id="Phobius"/>
    </source>
</evidence>
<dbReference type="AlphaFoldDB" id="A0A3A1U1H9"/>
<evidence type="ECO:0000313" key="2">
    <source>
        <dbReference type="EMBL" id="RIX30312.1"/>
    </source>
</evidence>
<dbReference type="Proteomes" id="UP000265742">
    <property type="component" value="Unassembled WGS sequence"/>
</dbReference>
<proteinExistence type="predicted"/>
<accession>A0A3A1U1H9</accession>
<organism evidence="2 3">
    <name type="scientific">Amnibacterium setariae</name>
    <dbReference type="NCBI Taxonomy" id="2306585"/>
    <lineage>
        <taxon>Bacteria</taxon>
        <taxon>Bacillati</taxon>
        <taxon>Actinomycetota</taxon>
        <taxon>Actinomycetes</taxon>
        <taxon>Micrococcales</taxon>
        <taxon>Microbacteriaceae</taxon>
        <taxon>Amnibacterium</taxon>
    </lineage>
</organism>
<protein>
    <recommendedName>
        <fullName evidence="4">Fimbrial assembly protein</fullName>
    </recommendedName>
</protein>
<keyword evidence="1" id="KW-0812">Transmembrane</keyword>
<reference evidence="3" key="1">
    <citation type="submission" date="2018-09" db="EMBL/GenBank/DDBJ databases">
        <authorList>
            <person name="Kim I."/>
        </authorList>
    </citation>
    <scope>NUCLEOTIDE SEQUENCE [LARGE SCALE GENOMIC DNA]</scope>
    <source>
        <strain evidence="3">DD4a</strain>
    </source>
</reference>
<evidence type="ECO:0000313" key="3">
    <source>
        <dbReference type="Proteomes" id="UP000265742"/>
    </source>
</evidence>
<comment type="caution">
    <text evidence="2">The sequence shown here is derived from an EMBL/GenBank/DDBJ whole genome shotgun (WGS) entry which is preliminary data.</text>
</comment>
<dbReference type="RefSeq" id="WP_119480675.1">
    <property type="nucleotide sequence ID" value="NZ_QXTG01000001.1"/>
</dbReference>
<name>A0A3A1U1H9_9MICO</name>
<evidence type="ECO:0008006" key="4">
    <source>
        <dbReference type="Google" id="ProtNLM"/>
    </source>
</evidence>
<dbReference type="OrthoDB" id="5196233at2"/>
<gene>
    <name evidence="2" type="ORF">D1781_02430</name>
</gene>